<comment type="caution">
    <text evidence="1">The sequence shown here is derived from an EMBL/GenBank/DDBJ whole genome shotgun (WGS) entry which is preliminary data.</text>
</comment>
<sequence length="50" mass="6036">MRQSYLRIAWLFMDFNPSPSLCQAKMKLIQMNHYCCSRSLLYPRSWHLLG</sequence>
<evidence type="ECO:0000313" key="1">
    <source>
        <dbReference type="EMBL" id="CAI0409921.1"/>
    </source>
</evidence>
<accession>A0AAV0JJG5</accession>
<organism evidence="1 2">
    <name type="scientific">Linum tenue</name>
    <dbReference type="NCBI Taxonomy" id="586396"/>
    <lineage>
        <taxon>Eukaryota</taxon>
        <taxon>Viridiplantae</taxon>
        <taxon>Streptophyta</taxon>
        <taxon>Embryophyta</taxon>
        <taxon>Tracheophyta</taxon>
        <taxon>Spermatophyta</taxon>
        <taxon>Magnoliopsida</taxon>
        <taxon>eudicotyledons</taxon>
        <taxon>Gunneridae</taxon>
        <taxon>Pentapetalae</taxon>
        <taxon>rosids</taxon>
        <taxon>fabids</taxon>
        <taxon>Malpighiales</taxon>
        <taxon>Linaceae</taxon>
        <taxon>Linum</taxon>
    </lineage>
</organism>
<dbReference type="EMBL" id="CAMGYJ010000005">
    <property type="protein sequence ID" value="CAI0409921.1"/>
    <property type="molecule type" value="Genomic_DNA"/>
</dbReference>
<reference evidence="1" key="1">
    <citation type="submission" date="2022-08" db="EMBL/GenBank/DDBJ databases">
        <authorList>
            <person name="Gutierrez-Valencia J."/>
        </authorList>
    </citation>
    <scope>NUCLEOTIDE SEQUENCE</scope>
</reference>
<gene>
    <name evidence="1" type="ORF">LITE_LOCUS14555</name>
</gene>
<protein>
    <submittedName>
        <fullName evidence="1">Uncharacterized protein</fullName>
    </submittedName>
</protein>
<dbReference type="Proteomes" id="UP001154282">
    <property type="component" value="Unassembled WGS sequence"/>
</dbReference>
<proteinExistence type="predicted"/>
<evidence type="ECO:0000313" key="2">
    <source>
        <dbReference type="Proteomes" id="UP001154282"/>
    </source>
</evidence>
<name>A0AAV0JJG5_9ROSI</name>
<keyword evidence="2" id="KW-1185">Reference proteome</keyword>
<dbReference type="AlphaFoldDB" id="A0AAV0JJG5"/>